<evidence type="ECO:0000313" key="1">
    <source>
        <dbReference type="EMBL" id="TWU15030.1"/>
    </source>
</evidence>
<keyword evidence="2" id="KW-1185">Reference proteome</keyword>
<gene>
    <name evidence="1" type="ORF">Pla52o_55670</name>
</gene>
<dbReference type="AlphaFoldDB" id="A0A5C6BRZ9"/>
<dbReference type="RefSeq" id="WP_146597450.1">
    <property type="nucleotide sequence ID" value="NZ_SJPT01000016.1"/>
</dbReference>
<name>A0A5C6BRZ9_9BACT</name>
<accession>A0A5C6BRZ9</accession>
<dbReference type="OrthoDB" id="9821561at2"/>
<proteinExistence type="predicted"/>
<dbReference type="EMBL" id="SJPT01000016">
    <property type="protein sequence ID" value="TWU15030.1"/>
    <property type="molecule type" value="Genomic_DNA"/>
</dbReference>
<evidence type="ECO:0000313" key="2">
    <source>
        <dbReference type="Proteomes" id="UP000316304"/>
    </source>
</evidence>
<comment type="caution">
    <text evidence="1">The sequence shown here is derived from an EMBL/GenBank/DDBJ whole genome shotgun (WGS) entry which is preliminary data.</text>
</comment>
<organism evidence="1 2">
    <name type="scientific">Novipirellula galeiformis</name>
    <dbReference type="NCBI Taxonomy" id="2528004"/>
    <lineage>
        <taxon>Bacteria</taxon>
        <taxon>Pseudomonadati</taxon>
        <taxon>Planctomycetota</taxon>
        <taxon>Planctomycetia</taxon>
        <taxon>Pirellulales</taxon>
        <taxon>Pirellulaceae</taxon>
        <taxon>Novipirellula</taxon>
    </lineage>
</organism>
<protein>
    <submittedName>
        <fullName evidence="1">Uncharacterized protein</fullName>
    </submittedName>
</protein>
<dbReference type="Proteomes" id="UP000316304">
    <property type="component" value="Unassembled WGS sequence"/>
</dbReference>
<reference evidence="1 2" key="1">
    <citation type="submission" date="2019-02" db="EMBL/GenBank/DDBJ databases">
        <title>Deep-cultivation of Planctomycetes and their phenomic and genomic characterization uncovers novel biology.</title>
        <authorList>
            <person name="Wiegand S."/>
            <person name="Jogler M."/>
            <person name="Boedeker C."/>
            <person name="Pinto D."/>
            <person name="Vollmers J."/>
            <person name="Rivas-Marin E."/>
            <person name="Kohn T."/>
            <person name="Peeters S.H."/>
            <person name="Heuer A."/>
            <person name="Rast P."/>
            <person name="Oberbeckmann S."/>
            <person name="Bunk B."/>
            <person name="Jeske O."/>
            <person name="Meyerdierks A."/>
            <person name="Storesund J.E."/>
            <person name="Kallscheuer N."/>
            <person name="Luecker S."/>
            <person name="Lage O.M."/>
            <person name="Pohl T."/>
            <person name="Merkel B.J."/>
            <person name="Hornburger P."/>
            <person name="Mueller R.-W."/>
            <person name="Bruemmer F."/>
            <person name="Labrenz M."/>
            <person name="Spormann A.M."/>
            <person name="Op Den Camp H."/>
            <person name="Overmann J."/>
            <person name="Amann R."/>
            <person name="Jetten M.S.M."/>
            <person name="Mascher T."/>
            <person name="Medema M.H."/>
            <person name="Devos D.P."/>
            <person name="Kaster A.-K."/>
            <person name="Ovreas L."/>
            <person name="Rohde M."/>
            <person name="Galperin M.Y."/>
            <person name="Jogler C."/>
        </authorList>
    </citation>
    <scope>NUCLEOTIDE SEQUENCE [LARGE SCALE GENOMIC DNA]</scope>
    <source>
        <strain evidence="1 2">Pla52o</strain>
    </source>
</reference>
<sequence>MKFKFAPRRPTAFECVLVVVLVAAIGSHIRTSWQLSRVTDELAEIDVFRHDRPANGASVNALFLSAPGPGSLARDELEMKWRVFVPAEGYRIRIVDSNDVEGGNASETEIALAPGLSILTLTLLKDADGEPIIRWTNHGRTGQLPIQNAGELLAFHTMTTYFAGLFEPELGEPKRKFPLARVRDGNSTKSGSAELQLWIEPPKEA</sequence>